<feature type="compositionally biased region" description="Polar residues" evidence="1">
    <location>
        <begin position="106"/>
        <end position="148"/>
    </location>
</feature>
<sequence length="208" mass="21998">MNKTLTISPRDSCGVKVTPDGIVNGGDPCFITLAFGDGRNISATWDKSTVTTENGPVSFRIYSNCSDADVLVYYQENCRSMTTQSTNPAPQTTKSSEATDIKPPTTKESTVSTTPGTAASESTVSTTPSKESTVSTTPGTAASESTVSTTPSTDIIILRFSQFSFRFQCGGPYSASHVCHDSVNGSVVVKANGESEVIYCFARRINAD</sequence>
<evidence type="ECO:0000256" key="1">
    <source>
        <dbReference type="SAM" id="MobiDB-lite"/>
    </source>
</evidence>
<comment type="caution">
    <text evidence="2">The sequence shown here is derived from an EMBL/GenBank/DDBJ whole genome shotgun (WGS) entry which is preliminary data.</text>
</comment>
<dbReference type="AlphaFoldDB" id="A0AAV2TJU0"/>
<organism evidence="2 3">
    <name type="scientific">Calicophoron daubneyi</name>
    <name type="common">Rumen fluke</name>
    <name type="synonym">Paramphistomum daubneyi</name>
    <dbReference type="NCBI Taxonomy" id="300641"/>
    <lineage>
        <taxon>Eukaryota</taxon>
        <taxon>Metazoa</taxon>
        <taxon>Spiralia</taxon>
        <taxon>Lophotrochozoa</taxon>
        <taxon>Platyhelminthes</taxon>
        <taxon>Trematoda</taxon>
        <taxon>Digenea</taxon>
        <taxon>Plagiorchiida</taxon>
        <taxon>Pronocephalata</taxon>
        <taxon>Paramphistomoidea</taxon>
        <taxon>Paramphistomidae</taxon>
        <taxon>Calicophoron</taxon>
    </lineage>
</organism>
<gene>
    <name evidence="2" type="ORF">CDAUBV1_LOCUS11775</name>
</gene>
<feature type="region of interest" description="Disordered" evidence="1">
    <location>
        <begin position="82"/>
        <end position="148"/>
    </location>
</feature>
<name>A0AAV2TJU0_CALDB</name>
<feature type="compositionally biased region" description="Polar residues" evidence="1">
    <location>
        <begin position="82"/>
        <end position="98"/>
    </location>
</feature>
<evidence type="ECO:0000313" key="3">
    <source>
        <dbReference type="Proteomes" id="UP001497525"/>
    </source>
</evidence>
<reference evidence="2" key="1">
    <citation type="submission" date="2024-06" db="EMBL/GenBank/DDBJ databases">
        <authorList>
            <person name="Liu X."/>
            <person name="Lenzi L."/>
            <person name="Haldenby T S."/>
            <person name="Uol C."/>
        </authorList>
    </citation>
    <scope>NUCLEOTIDE SEQUENCE</scope>
</reference>
<accession>A0AAV2TJU0</accession>
<dbReference type="Proteomes" id="UP001497525">
    <property type="component" value="Unassembled WGS sequence"/>
</dbReference>
<proteinExistence type="predicted"/>
<dbReference type="EMBL" id="CAXLJL010000401">
    <property type="protein sequence ID" value="CAL5137465.1"/>
    <property type="molecule type" value="Genomic_DNA"/>
</dbReference>
<protein>
    <submittedName>
        <fullName evidence="2">Uncharacterized protein</fullName>
    </submittedName>
</protein>
<evidence type="ECO:0000313" key="2">
    <source>
        <dbReference type="EMBL" id="CAL5137465.1"/>
    </source>
</evidence>